<keyword evidence="1" id="KW-0472">Membrane</keyword>
<dbReference type="EMBL" id="GBXM01009899">
    <property type="protein sequence ID" value="JAH98678.1"/>
    <property type="molecule type" value="Transcribed_RNA"/>
</dbReference>
<name>A0A0E9XAD8_ANGAN</name>
<reference evidence="2" key="1">
    <citation type="submission" date="2014-11" db="EMBL/GenBank/DDBJ databases">
        <authorList>
            <person name="Amaro Gonzalez C."/>
        </authorList>
    </citation>
    <scope>NUCLEOTIDE SEQUENCE</scope>
</reference>
<keyword evidence="1" id="KW-0812">Transmembrane</keyword>
<organism evidence="2">
    <name type="scientific">Anguilla anguilla</name>
    <name type="common">European freshwater eel</name>
    <name type="synonym">Muraena anguilla</name>
    <dbReference type="NCBI Taxonomy" id="7936"/>
    <lineage>
        <taxon>Eukaryota</taxon>
        <taxon>Metazoa</taxon>
        <taxon>Chordata</taxon>
        <taxon>Craniata</taxon>
        <taxon>Vertebrata</taxon>
        <taxon>Euteleostomi</taxon>
        <taxon>Actinopterygii</taxon>
        <taxon>Neopterygii</taxon>
        <taxon>Teleostei</taxon>
        <taxon>Anguilliformes</taxon>
        <taxon>Anguillidae</taxon>
        <taxon>Anguilla</taxon>
    </lineage>
</organism>
<proteinExistence type="predicted"/>
<keyword evidence="1" id="KW-1133">Transmembrane helix</keyword>
<dbReference type="AlphaFoldDB" id="A0A0E9XAD8"/>
<evidence type="ECO:0000313" key="2">
    <source>
        <dbReference type="EMBL" id="JAH98678.1"/>
    </source>
</evidence>
<evidence type="ECO:0000256" key="1">
    <source>
        <dbReference type="SAM" id="Phobius"/>
    </source>
</evidence>
<sequence length="64" mass="7841">MDSFCFVFFKYNLERKKRKPIQSCCMNDHVFSFSLLFFSPFSPWCVFYLNKKKKKKKKGQKIDK</sequence>
<accession>A0A0E9XAD8</accession>
<protein>
    <submittedName>
        <fullName evidence="2">Uncharacterized protein</fullName>
    </submittedName>
</protein>
<reference evidence="2" key="2">
    <citation type="journal article" date="2015" name="Fish Shellfish Immunol.">
        <title>Early steps in the European eel (Anguilla anguilla)-Vibrio vulnificus interaction in the gills: Role of the RtxA13 toxin.</title>
        <authorList>
            <person name="Callol A."/>
            <person name="Pajuelo D."/>
            <person name="Ebbesson L."/>
            <person name="Teles M."/>
            <person name="MacKenzie S."/>
            <person name="Amaro C."/>
        </authorList>
    </citation>
    <scope>NUCLEOTIDE SEQUENCE</scope>
</reference>
<feature type="transmembrane region" description="Helical" evidence="1">
    <location>
        <begin position="30"/>
        <end position="49"/>
    </location>
</feature>